<dbReference type="HOGENOM" id="CLU_654507_0_0_1"/>
<keyword evidence="9" id="KW-1185">Reference proteome</keyword>
<evidence type="ECO:0000256" key="5">
    <source>
        <dbReference type="ARBA" id="ARBA00023136"/>
    </source>
</evidence>
<dbReference type="InterPro" id="IPR007770">
    <property type="entry name" value="DMP"/>
</dbReference>
<protein>
    <submittedName>
        <fullName evidence="8">Uncharacterized protein</fullName>
    </submittedName>
</protein>
<feature type="transmembrane region" description="Helical" evidence="7">
    <location>
        <begin position="246"/>
        <end position="264"/>
    </location>
</feature>
<evidence type="ECO:0000256" key="3">
    <source>
        <dbReference type="ARBA" id="ARBA00022692"/>
    </source>
</evidence>
<dbReference type="Proteomes" id="UP000007015">
    <property type="component" value="Chromosome 4"/>
</dbReference>
<dbReference type="EMBL" id="CM000129">
    <property type="protein sequence ID" value="EEC76895.1"/>
    <property type="molecule type" value="Genomic_DNA"/>
</dbReference>
<reference evidence="8 9" key="1">
    <citation type="journal article" date="2005" name="PLoS Biol.">
        <title>The genomes of Oryza sativa: a history of duplications.</title>
        <authorList>
            <person name="Yu J."/>
            <person name="Wang J."/>
            <person name="Lin W."/>
            <person name="Li S."/>
            <person name="Li H."/>
            <person name="Zhou J."/>
            <person name="Ni P."/>
            <person name="Dong W."/>
            <person name="Hu S."/>
            <person name="Zeng C."/>
            <person name="Zhang J."/>
            <person name="Zhang Y."/>
            <person name="Li R."/>
            <person name="Xu Z."/>
            <person name="Li S."/>
            <person name="Li X."/>
            <person name="Zheng H."/>
            <person name="Cong L."/>
            <person name="Lin L."/>
            <person name="Yin J."/>
            <person name="Geng J."/>
            <person name="Li G."/>
            <person name="Shi J."/>
            <person name="Liu J."/>
            <person name="Lv H."/>
            <person name="Li J."/>
            <person name="Wang J."/>
            <person name="Deng Y."/>
            <person name="Ran L."/>
            <person name="Shi X."/>
            <person name="Wang X."/>
            <person name="Wu Q."/>
            <person name="Li C."/>
            <person name="Ren X."/>
            <person name="Wang J."/>
            <person name="Wang X."/>
            <person name="Li D."/>
            <person name="Liu D."/>
            <person name="Zhang X."/>
            <person name="Ji Z."/>
            <person name="Zhao W."/>
            <person name="Sun Y."/>
            <person name="Zhang Z."/>
            <person name="Bao J."/>
            <person name="Han Y."/>
            <person name="Dong L."/>
            <person name="Ji J."/>
            <person name="Chen P."/>
            <person name="Wu S."/>
            <person name="Liu J."/>
            <person name="Xiao Y."/>
            <person name="Bu D."/>
            <person name="Tan J."/>
            <person name="Yang L."/>
            <person name="Ye C."/>
            <person name="Zhang J."/>
            <person name="Xu J."/>
            <person name="Zhou Y."/>
            <person name="Yu Y."/>
            <person name="Zhang B."/>
            <person name="Zhuang S."/>
            <person name="Wei H."/>
            <person name="Liu B."/>
            <person name="Lei M."/>
            <person name="Yu H."/>
            <person name="Li Y."/>
            <person name="Xu H."/>
            <person name="Wei S."/>
            <person name="He X."/>
            <person name="Fang L."/>
            <person name="Zhang Z."/>
            <person name="Zhang Y."/>
            <person name="Huang X."/>
            <person name="Su Z."/>
            <person name="Tong W."/>
            <person name="Li J."/>
            <person name="Tong Z."/>
            <person name="Li S."/>
            <person name="Ye J."/>
            <person name="Wang L."/>
            <person name="Fang L."/>
            <person name="Lei T."/>
            <person name="Chen C."/>
            <person name="Chen H."/>
            <person name="Xu Z."/>
            <person name="Li H."/>
            <person name="Huang H."/>
            <person name="Zhang F."/>
            <person name="Xu H."/>
            <person name="Li N."/>
            <person name="Zhao C."/>
            <person name="Li S."/>
            <person name="Dong L."/>
            <person name="Huang Y."/>
            <person name="Li L."/>
            <person name="Xi Y."/>
            <person name="Qi Q."/>
            <person name="Li W."/>
            <person name="Zhang B."/>
            <person name="Hu W."/>
            <person name="Zhang Y."/>
            <person name="Tian X."/>
            <person name="Jiao Y."/>
            <person name="Liang X."/>
            <person name="Jin J."/>
            <person name="Gao L."/>
            <person name="Zheng W."/>
            <person name="Hao B."/>
            <person name="Liu S."/>
            <person name="Wang W."/>
            <person name="Yuan L."/>
            <person name="Cao M."/>
            <person name="McDermott J."/>
            <person name="Samudrala R."/>
            <person name="Wang J."/>
            <person name="Wong G.K."/>
            <person name="Yang H."/>
        </authorList>
    </citation>
    <scope>NUCLEOTIDE SEQUENCE [LARGE SCALE GENOMIC DNA]</scope>
    <source>
        <strain evidence="9">cv. 93-11</strain>
    </source>
</reference>
<feature type="region of interest" description="Disordered" evidence="6">
    <location>
        <begin position="378"/>
        <end position="420"/>
    </location>
</feature>
<gene>
    <name evidence="8" type="ORF">OsI_15113</name>
</gene>
<dbReference type="GO" id="GO:0005737">
    <property type="term" value="C:cytoplasm"/>
    <property type="evidence" value="ECO:0007669"/>
    <property type="project" value="UniProtKB-ARBA"/>
</dbReference>
<comment type="subcellular location">
    <subcellularLocation>
        <location evidence="1">Membrane</location>
        <topology evidence="1">Multi-pass membrane protein</topology>
    </subcellularLocation>
</comment>
<feature type="transmembrane region" description="Helical" evidence="7">
    <location>
        <begin position="350"/>
        <end position="369"/>
    </location>
</feature>
<evidence type="ECO:0000256" key="7">
    <source>
        <dbReference type="SAM" id="Phobius"/>
    </source>
</evidence>
<dbReference type="STRING" id="39946.B8ARJ4"/>
<keyword evidence="5 7" id="KW-0472">Membrane</keyword>
<evidence type="ECO:0000256" key="1">
    <source>
        <dbReference type="ARBA" id="ARBA00004141"/>
    </source>
</evidence>
<dbReference type="PANTHER" id="PTHR31621:SF67">
    <property type="entry name" value="OS01G0389200 PROTEIN"/>
    <property type="match status" value="1"/>
</dbReference>
<evidence type="ECO:0000313" key="9">
    <source>
        <dbReference type="Proteomes" id="UP000007015"/>
    </source>
</evidence>
<evidence type="ECO:0000313" key="8">
    <source>
        <dbReference type="EMBL" id="EEC76895.1"/>
    </source>
</evidence>
<evidence type="ECO:0000256" key="4">
    <source>
        <dbReference type="ARBA" id="ARBA00022989"/>
    </source>
</evidence>
<dbReference type="GO" id="GO:0010256">
    <property type="term" value="P:endomembrane system organization"/>
    <property type="evidence" value="ECO:0007669"/>
    <property type="project" value="TreeGrafter"/>
</dbReference>
<dbReference type="PANTHER" id="PTHR31621">
    <property type="entry name" value="PROTEIN DMP3"/>
    <property type="match status" value="1"/>
</dbReference>
<proteinExistence type="inferred from homology"/>
<evidence type="ECO:0000256" key="6">
    <source>
        <dbReference type="SAM" id="MobiDB-lite"/>
    </source>
</evidence>
<dbReference type="Gramene" id="BGIOSGA016017-TA">
    <property type="protein sequence ID" value="BGIOSGA016017-PA"/>
    <property type="gene ID" value="BGIOSGA016017"/>
</dbReference>
<dbReference type="InterPro" id="IPR012340">
    <property type="entry name" value="NA-bd_OB-fold"/>
</dbReference>
<dbReference type="GO" id="GO:0016020">
    <property type="term" value="C:membrane"/>
    <property type="evidence" value="ECO:0007669"/>
    <property type="project" value="UniProtKB-SubCell"/>
</dbReference>
<dbReference type="Pfam" id="PF05078">
    <property type="entry name" value="DUF679"/>
    <property type="match status" value="1"/>
</dbReference>
<feature type="transmembrane region" description="Helical" evidence="7">
    <location>
        <begin position="88"/>
        <end position="108"/>
    </location>
</feature>
<sequence length="420" mass="47267">MVAIIYDDQVDRLDPLLREGSAYYVSRMSIEPARMILYQWLADHAFVCVFTRDTTITEIANMHEKILPLLPPLMPLDQVFEFTYHNDIYVDVIGMVIFVSSIGFVEGYKKRIPYRNILIIDGSFKPVMLVIKDKMLTDHLTKWARCSYEQPIIVATMLRAKREEDHSLHTTCFSRVQFDPNVAIARELRKSESDEARAHAANVSTDKVMSVSANLVQLLSTGTVLAYQSLSASFTNQGECFRANRWLSLGLVVFFSATYVFFAFTDSVLYKGKVYYGFALPTRLNLFNLNKTEEKKLFDDLKPELAKWGLGYVDFVHAFFSAVVFLSVAFSDVGLQKCFFPNAGKNDKELLKNLPLGMAVLSSFVFMIFPTNRRGIGSHCSSSEHIDSSSSSKSGKKIDGSSSNSAGEKEKANKPTAKNV</sequence>
<feature type="transmembrane region" description="Helical" evidence="7">
    <location>
        <begin position="310"/>
        <end position="330"/>
    </location>
</feature>
<comment type="similarity">
    <text evidence="2">Belongs to the plant DMP1 protein family.</text>
</comment>
<accession>B8ARJ4</accession>
<evidence type="ECO:0000256" key="2">
    <source>
        <dbReference type="ARBA" id="ARBA00008707"/>
    </source>
</evidence>
<dbReference type="AlphaFoldDB" id="B8ARJ4"/>
<dbReference type="Gene3D" id="2.40.50.140">
    <property type="entry name" value="Nucleic acid-binding proteins"/>
    <property type="match status" value="1"/>
</dbReference>
<name>B8ARJ4_ORYSI</name>
<organism evidence="8 9">
    <name type="scientific">Oryza sativa subsp. indica</name>
    <name type="common">Rice</name>
    <dbReference type="NCBI Taxonomy" id="39946"/>
    <lineage>
        <taxon>Eukaryota</taxon>
        <taxon>Viridiplantae</taxon>
        <taxon>Streptophyta</taxon>
        <taxon>Embryophyta</taxon>
        <taxon>Tracheophyta</taxon>
        <taxon>Spermatophyta</taxon>
        <taxon>Magnoliopsida</taxon>
        <taxon>Liliopsida</taxon>
        <taxon>Poales</taxon>
        <taxon>Poaceae</taxon>
        <taxon>BOP clade</taxon>
        <taxon>Oryzoideae</taxon>
        <taxon>Oryzeae</taxon>
        <taxon>Oryzinae</taxon>
        <taxon>Oryza</taxon>
        <taxon>Oryza sativa</taxon>
    </lineage>
</organism>
<keyword evidence="4 7" id="KW-1133">Transmembrane helix</keyword>
<keyword evidence="3 7" id="KW-0812">Transmembrane</keyword>